<dbReference type="GO" id="GO:0016740">
    <property type="term" value="F:transferase activity"/>
    <property type="evidence" value="ECO:0007669"/>
    <property type="project" value="UniProtKB-KW"/>
</dbReference>
<dbReference type="AlphaFoldDB" id="A0A0G1M5A8"/>
<proteinExistence type="predicted"/>
<evidence type="ECO:0000313" key="2">
    <source>
        <dbReference type="EMBL" id="KKT67094.1"/>
    </source>
</evidence>
<dbReference type="InterPro" id="IPR029044">
    <property type="entry name" value="Nucleotide-diphossugar_trans"/>
</dbReference>
<dbReference type="InterPro" id="IPR001173">
    <property type="entry name" value="Glyco_trans_2-like"/>
</dbReference>
<dbReference type="CDD" id="cd04186">
    <property type="entry name" value="GT_2_like_c"/>
    <property type="match status" value="1"/>
</dbReference>
<dbReference type="SUPFAM" id="SSF53448">
    <property type="entry name" value="Nucleotide-diphospho-sugar transferases"/>
    <property type="match status" value="1"/>
</dbReference>
<feature type="domain" description="Glycosyltransferase 2-like" evidence="1">
    <location>
        <begin position="5"/>
        <end position="127"/>
    </location>
</feature>
<dbReference type="Gene3D" id="3.90.550.10">
    <property type="entry name" value="Spore Coat Polysaccharide Biosynthesis Protein SpsA, Chain A"/>
    <property type="match status" value="1"/>
</dbReference>
<accession>A0A0G1M5A8</accession>
<evidence type="ECO:0000313" key="3">
    <source>
        <dbReference type="Proteomes" id="UP000033901"/>
    </source>
</evidence>
<comment type="caution">
    <text evidence="2">The sequence shown here is derived from an EMBL/GenBank/DDBJ whole genome shotgun (WGS) entry which is preliminary data.</text>
</comment>
<evidence type="ECO:0000259" key="1">
    <source>
        <dbReference type="Pfam" id="PF00535"/>
    </source>
</evidence>
<organism evidence="2 3">
    <name type="scientific">Candidatus Curtissbacteria bacterium GW2011_GWC1_44_33</name>
    <dbReference type="NCBI Taxonomy" id="1618413"/>
    <lineage>
        <taxon>Bacteria</taxon>
        <taxon>Candidatus Curtissiibacteriota</taxon>
    </lineage>
</organism>
<dbReference type="PANTHER" id="PTHR43179:SF7">
    <property type="entry name" value="RHAMNOSYLTRANSFERASE WBBL"/>
    <property type="match status" value="1"/>
</dbReference>
<name>A0A0G1M5A8_9BACT</name>
<dbReference type="Proteomes" id="UP000033901">
    <property type="component" value="Unassembled WGS sequence"/>
</dbReference>
<sequence>MPDISIVIVSTNIKVLLKECLESVSAALKDIASEVIVVDNASTDGTPEMVVREFPWVKLIRKEKNRGFGQNNNFGMRVARGKYVLLLNSDTKIIDRKTFKEMIGWMDAHPRAGVASCALLNPDETTYQGSGGYFPTLPRVFAWMSFLDDIPGVDTLVKPYHPLHGWSPFYKGESYFKKPHQQDWLTGAYYLMRKKAMDEVGFFDEDFFLYVEEVDLSYRFAKAGWETWYLPKWKIVHYGQVTIGSERAMVYELENLKLFYKKHYPAWQLPILTLILKFGVALRTVLYAAVGKFNVSKIYVKAFKTI</sequence>
<reference evidence="2 3" key="1">
    <citation type="journal article" date="2015" name="Nature">
        <title>rRNA introns, odd ribosomes, and small enigmatic genomes across a large radiation of phyla.</title>
        <authorList>
            <person name="Brown C.T."/>
            <person name="Hug L.A."/>
            <person name="Thomas B.C."/>
            <person name="Sharon I."/>
            <person name="Castelle C.J."/>
            <person name="Singh A."/>
            <person name="Wilkins M.J."/>
            <person name="Williams K.H."/>
            <person name="Banfield J.F."/>
        </authorList>
    </citation>
    <scope>NUCLEOTIDE SEQUENCE [LARGE SCALE GENOMIC DNA]</scope>
</reference>
<gene>
    <name evidence="2" type="ORF">UW61_C0015G0017</name>
</gene>
<protein>
    <submittedName>
        <fullName evidence="2">Glycosyl transferase family 2</fullName>
    </submittedName>
</protein>
<dbReference type="EMBL" id="LCIZ01000015">
    <property type="protein sequence ID" value="KKT67094.1"/>
    <property type="molecule type" value="Genomic_DNA"/>
</dbReference>
<dbReference type="PANTHER" id="PTHR43179">
    <property type="entry name" value="RHAMNOSYLTRANSFERASE WBBL"/>
    <property type="match status" value="1"/>
</dbReference>
<dbReference type="Pfam" id="PF00535">
    <property type="entry name" value="Glycos_transf_2"/>
    <property type="match status" value="1"/>
</dbReference>
<keyword evidence="2" id="KW-0808">Transferase</keyword>